<evidence type="ECO:0000313" key="2">
    <source>
        <dbReference type="EMBL" id="KAB5587399.1"/>
    </source>
</evidence>
<reference evidence="2 3" key="1">
    <citation type="journal article" date="2019" name="Fungal Biol. Biotechnol.">
        <title>Draft genome sequence of fastidious pathogen Ceratobasidium theobromae, which causes vascular-streak dieback in Theobroma cacao.</title>
        <authorList>
            <person name="Ali S.S."/>
            <person name="Asman A."/>
            <person name="Shao J."/>
            <person name="Firmansyah A.P."/>
            <person name="Susilo A.W."/>
            <person name="Rosmana A."/>
            <person name="McMahon P."/>
            <person name="Junaid M."/>
            <person name="Guest D."/>
            <person name="Kheng T.Y."/>
            <person name="Meinhardt L.W."/>
            <person name="Bailey B.A."/>
        </authorList>
    </citation>
    <scope>NUCLEOTIDE SEQUENCE [LARGE SCALE GENOMIC DNA]</scope>
    <source>
        <strain evidence="2 3">CT2</strain>
    </source>
</reference>
<evidence type="ECO:0000313" key="3">
    <source>
        <dbReference type="Proteomes" id="UP000383932"/>
    </source>
</evidence>
<dbReference type="EMBL" id="SSOP01001137">
    <property type="protein sequence ID" value="KAB5587399.1"/>
    <property type="molecule type" value="Genomic_DNA"/>
</dbReference>
<comment type="caution">
    <text evidence="2">The sequence shown here is derived from an EMBL/GenBank/DDBJ whole genome shotgun (WGS) entry which is preliminary data.</text>
</comment>
<dbReference type="Proteomes" id="UP000383932">
    <property type="component" value="Unassembled WGS sequence"/>
</dbReference>
<proteinExistence type="predicted"/>
<protein>
    <submittedName>
        <fullName evidence="2">Uncharacterized protein</fullName>
    </submittedName>
</protein>
<feature type="compositionally biased region" description="Polar residues" evidence="1">
    <location>
        <begin position="9"/>
        <end position="28"/>
    </location>
</feature>
<evidence type="ECO:0000256" key="1">
    <source>
        <dbReference type="SAM" id="MobiDB-lite"/>
    </source>
</evidence>
<gene>
    <name evidence="2" type="ORF">CTheo_9163</name>
</gene>
<dbReference type="OrthoDB" id="3297992at2759"/>
<organism evidence="2 3">
    <name type="scientific">Ceratobasidium theobromae</name>
    <dbReference type="NCBI Taxonomy" id="1582974"/>
    <lineage>
        <taxon>Eukaryota</taxon>
        <taxon>Fungi</taxon>
        <taxon>Dikarya</taxon>
        <taxon>Basidiomycota</taxon>
        <taxon>Agaricomycotina</taxon>
        <taxon>Agaricomycetes</taxon>
        <taxon>Cantharellales</taxon>
        <taxon>Ceratobasidiaceae</taxon>
        <taxon>Ceratobasidium</taxon>
    </lineage>
</organism>
<keyword evidence="3" id="KW-1185">Reference proteome</keyword>
<name>A0A5N5Q6F3_9AGAM</name>
<dbReference type="AlphaFoldDB" id="A0A5N5Q6F3"/>
<feature type="region of interest" description="Disordered" evidence="1">
    <location>
        <begin position="1"/>
        <end position="35"/>
    </location>
</feature>
<accession>A0A5N5Q6F3</accession>
<sequence length="167" mass="18133">MKAGFRPLTASSTPNHAGASTNDSSSTLKGKGKASKNLKSGFNGSLELLRGIYFVPHAYSYLTHRLNNAGNKVAEIRCPSLTLDQKSRLEGRGYARVSTPSDPLLVDPKLDPQETASYLASLFPDIYQQYLSSVGASNPESVPIDWFIQLIKTQRSFSNVPAWNAVG</sequence>